<dbReference type="AlphaFoldDB" id="A0A1E3PT55"/>
<feature type="region of interest" description="Disordered" evidence="1">
    <location>
        <begin position="258"/>
        <end position="304"/>
    </location>
</feature>
<feature type="region of interest" description="Disordered" evidence="1">
    <location>
        <begin position="419"/>
        <end position="574"/>
    </location>
</feature>
<feature type="region of interest" description="Disordered" evidence="1">
    <location>
        <begin position="1"/>
        <end position="32"/>
    </location>
</feature>
<feature type="compositionally biased region" description="Low complexity" evidence="1">
    <location>
        <begin position="84"/>
        <end position="97"/>
    </location>
</feature>
<dbReference type="Proteomes" id="UP000095009">
    <property type="component" value="Unassembled WGS sequence"/>
</dbReference>
<feature type="region of interest" description="Disordered" evidence="1">
    <location>
        <begin position="115"/>
        <end position="193"/>
    </location>
</feature>
<feature type="compositionally biased region" description="Low complexity" evidence="1">
    <location>
        <begin position="430"/>
        <end position="466"/>
    </location>
</feature>
<keyword evidence="3" id="KW-1185">Reference proteome</keyword>
<accession>A0A1E3PT55</accession>
<name>A0A1E3PT55_9ASCO</name>
<feature type="compositionally biased region" description="Polar residues" evidence="1">
    <location>
        <begin position="468"/>
        <end position="502"/>
    </location>
</feature>
<feature type="compositionally biased region" description="Polar residues" evidence="1">
    <location>
        <begin position="535"/>
        <end position="545"/>
    </location>
</feature>
<feature type="compositionally biased region" description="Low complexity" evidence="1">
    <location>
        <begin position="258"/>
        <end position="273"/>
    </location>
</feature>
<feature type="compositionally biased region" description="Low complexity" evidence="1">
    <location>
        <begin position="621"/>
        <end position="631"/>
    </location>
</feature>
<feature type="region of interest" description="Disordered" evidence="1">
    <location>
        <begin position="59"/>
        <end position="97"/>
    </location>
</feature>
<reference evidence="2 3" key="1">
    <citation type="journal article" date="2016" name="Proc. Natl. Acad. Sci. U.S.A.">
        <title>Comparative genomics of biotechnologically important yeasts.</title>
        <authorList>
            <person name="Riley R."/>
            <person name="Haridas S."/>
            <person name="Wolfe K.H."/>
            <person name="Lopes M.R."/>
            <person name="Hittinger C.T."/>
            <person name="Goeker M."/>
            <person name="Salamov A.A."/>
            <person name="Wisecaver J.H."/>
            <person name="Long T.M."/>
            <person name="Calvey C.H."/>
            <person name="Aerts A.L."/>
            <person name="Barry K.W."/>
            <person name="Choi C."/>
            <person name="Clum A."/>
            <person name="Coughlan A.Y."/>
            <person name="Deshpande S."/>
            <person name="Douglass A.P."/>
            <person name="Hanson S.J."/>
            <person name="Klenk H.-P."/>
            <person name="LaButti K.M."/>
            <person name="Lapidus A."/>
            <person name="Lindquist E.A."/>
            <person name="Lipzen A.M."/>
            <person name="Meier-Kolthoff J.P."/>
            <person name="Ohm R.A."/>
            <person name="Otillar R.P."/>
            <person name="Pangilinan J.L."/>
            <person name="Peng Y."/>
            <person name="Rokas A."/>
            <person name="Rosa C.A."/>
            <person name="Scheuner C."/>
            <person name="Sibirny A.A."/>
            <person name="Slot J.C."/>
            <person name="Stielow J.B."/>
            <person name="Sun H."/>
            <person name="Kurtzman C.P."/>
            <person name="Blackwell M."/>
            <person name="Grigoriev I.V."/>
            <person name="Jeffries T.W."/>
        </authorList>
    </citation>
    <scope>NUCLEOTIDE SEQUENCE [LARGE SCALE GENOMIC DNA]</scope>
    <source>
        <strain evidence="2 3">DSM 6958</strain>
    </source>
</reference>
<evidence type="ECO:0000256" key="1">
    <source>
        <dbReference type="SAM" id="MobiDB-lite"/>
    </source>
</evidence>
<feature type="compositionally biased region" description="Polar residues" evidence="1">
    <location>
        <begin position="554"/>
        <end position="570"/>
    </location>
</feature>
<proteinExistence type="predicted"/>
<dbReference type="EMBL" id="KV454406">
    <property type="protein sequence ID" value="ODQ68112.1"/>
    <property type="molecule type" value="Genomic_DNA"/>
</dbReference>
<protein>
    <submittedName>
        <fullName evidence="2">Uncharacterized protein</fullName>
    </submittedName>
</protein>
<sequence>MLPPRTPNLDLSASAAYTPPTPRHGPMDDPDFAQLRARAMKRDPKPRVALCSSTAPAPISRRYVTPTNIPQPPSQPVRSTAITPSPAFSNFSFNPNNQPGKLEVAVVPLTPHRTPVQRKSKLLPHPTGTRFLSPGESPRMIRDLASSSHKEREEAMLDNNKVGSTSEDSSPEGLGPSLIVPAPIGTSVESTDSGKCSNLFSSSSLLPSVSSSSCMSPLNWSERERAPKSFEIFQDSPESQRLVSESVDALKSPVRLAMSSSSSPLSNSPVLGSKSVNSPRSNRNQQQLRTARGPPPPALQEHQRQVQLPQVELFDPDTASGMWFSFRGKRVFRPFVNSSNGMASNNFPAITADNSSGTALDESLVVIDTLAIPMTSAVSNPSRIAPTNAALVPPRRLFGSQSSGSLSLSSAMGFTTLSSTRQRAPTTLDPFISPSGPSSSSFTSSPSPPTSLSLPRGGRRLLTPPTYTHLQGRSPSQVLGGQSSSESPISRQNGTLIQSRSPGQIMLSPASVSSTRQTPTRTPTRGEGAGKIESSKGTLSYTPAHTPTRVPRSTGISFESTVPTSSNSGLTGPIRTLATQSSHTTIKPIKWTHIVDNDGDDNGDDDGGTYNAEDKPLRGMNSNENESNKSSIIAPPLPRPKIRPLLSPLVLTSTEELSNASSSHGGLNSSSFVNNSGFSFASSSLLTSRRGGTRKAFR</sequence>
<feature type="compositionally biased region" description="Low complexity" evidence="1">
    <location>
        <begin position="515"/>
        <end position="525"/>
    </location>
</feature>
<organism evidence="2 3">
    <name type="scientific">Nadsonia fulvescens var. elongata DSM 6958</name>
    <dbReference type="NCBI Taxonomy" id="857566"/>
    <lineage>
        <taxon>Eukaryota</taxon>
        <taxon>Fungi</taxon>
        <taxon>Dikarya</taxon>
        <taxon>Ascomycota</taxon>
        <taxon>Saccharomycotina</taxon>
        <taxon>Dipodascomycetes</taxon>
        <taxon>Dipodascales</taxon>
        <taxon>Dipodascales incertae sedis</taxon>
        <taxon>Nadsonia</taxon>
    </lineage>
</organism>
<evidence type="ECO:0000313" key="3">
    <source>
        <dbReference type="Proteomes" id="UP000095009"/>
    </source>
</evidence>
<feature type="compositionally biased region" description="Acidic residues" evidence="1">
    <location>
        <begin position="597"/>
        <end position="607"/>
    </location>
</feature>
<gene>
    <name evidence="2" type="ORF">NADFUDRAFT_39511</name>
</gene>
<evidence type="ECO:0000313" key="2">
    <source>
        <dbReference type="EMBL" id="ODQ68112.1"/>
    </source>
</evidence>
<feature type="compositionally biased region" description="Polar residues" evidence="1">
    <location>
        <begin position="274"/>
        <end position="289"/>
    </location>
</feature>
<feature type="region of interest" description="Disordered" evidence="1">
    <location>
        <begin position="594"/>
        <end position="639"/>
    </location>
</feature>